<dbReference type="GO" id="GO:0000184">
    <property type="term" value="P:nuclear-transcribed mRNA catabolic process, nonsense-mediated decay"/>
    <property type="evidence" value="ECO:0007669"/>
    <property type="project" value="UniProtKB-KW"/>
</dbReference>
<keyword evidence="6" id="KW-0863">Zinc-finger</keyword>
<dbReference type="CDD" id="cd18808">
    <property type="entry name" value="SF1_C_Upf1"/>
    <property type="match status" value="1"/>
</dbReference>
<dbReference type="FunFam" id="3.40.50.300:FF:000097">
    <property type="entry name" value="Regulator of nonsense transcripts 1"/>
    <property type="match status" value="1"/>
</dbReference>
<evidence type="ECO:0000256" key="13">
    <source>
        <dbReference type="ARBA" id="ARBA00049390"/>
    </source>
</evidence>
<gene>
    <name evidence="16" type="ORF">IW261DRAFT_1041620</name>
</gene>
<keyword evidence="17" id="KW-1185">Reference proteome</keyword>
<comment type="caution">
    <text evidence="16">The sequence shown here is derived from an EMBL/GenBank/DDBJ whole genome shotgun (WGS) entry which is preliminary data.</text>
</comment>
<dbReference type="GO" id="GO:0005524">
    <property type="term" value="F:ATP binding"/>
    <property type="evidence" value="ECO:0007669"/>
    <property type="project" value="UniProtKB-KW"/>
</dbReference>
<keyword evidence="10" id="KW-0067">ATP-binding</keyword>
<name>A0AA39UHC1_9AGAR</name>
<accession>A0AA39UHC1</accession>
<evidence type="ECO:0000313" key="16">
    <source>
        <dbReference type="EMBL" id="KAK0482609.1"/>
    </source>
</evidence>
<dbReference type="SUPFAM" id="SSF52540">
    <property type="entry name" value="P-loop containing nucleoside triphosphate hydrolases"/>
    <property type="match status" value="1"/>
</dbReference>
<evidence type="ECO:0000256" key="2">
    <source>
        <dbReference type="ARBA" id="ARBA00007913"/>
    </source>
</evidence>
<evidence type="ECO:0000259" key="15">
    <source>
        <dbReference type="Pfam" id="PF13087"/>
    </source>
</evidence>
<dbReference type="InterPro" id="IPR027417">
    <property type="entry name" value="P-loop_NTPase"/>
</dbReference>
<keyword evidence="8" id="KW-0347">Helicase</keyword>
<dbReference type="Gene3D" id="3.40.50.300">
    <property type="entry name" value="P-loop containing nucleotide triphosphate hydrolases"/>
    <property type="match status" value="1"/>
</dbReference>
<evidence type="ECO:0000256" key="10">
    <source>
        <dbReference type="ARBA" id="ARBA00022840"/>
    </source>
</evidence>
<dbReference type="PANTHER" id="PTHR10887">
    <property type="entry name" value="DNA2/NAM7 HELICASE FAMILY"/>
    <property type="match status" value="1"/>
</dbReference>
<comment type="subcellular location">
    <subcellularLocation>
        <location evidence="1">Cytoplasm</location>
    </subcellularLocation>
</comment>
<evidence type="ECO:0000256" key="3">
    <source>
        <dbReference type="ARBA" id="ARBA00022490"/>
    </source>
</evidence>
<protein>
    <submittedName>
        <fullName evidence="16">AAA domain-containing protein</fullName>
    </submittedName>
</protein>
<dbReference type="Proteomes" id="UP001175227">
    <property type="component" value="Unassembled WGS sequence"/>
</dbReference>
<keyword evidence="4" id="KW-0479">Metal-binding</keyword>
<keyword evidence="5" id="KW-0547">Nucleotide-binding</keyword>
<evidence type="ECO:0000256" key="9">
    <source>
        <dbReference type="ARBA" id="ARBA00022833"/>
    </source>
</evidence>
<comment type="similarity">
    <text evidence="2">Belongs to the DNA2/NAM7 helicase family.</text>
</comment>
<dbReference type="EMBL" id="JAUEPR010000007">
    <property type="protein sequence ID" value="KAK0482609.1"/>
    <property type="molecule type" value="Genomic_DNA"/>
</dbReference>
<dbReference type="GO" id="GO:0016787">
    <property type="term" value="F:hydrolase activity"/>
    <property type="evidence" value="ECO:0007669"/>
    <property type="project" value="UniProtKB-KW"/>
</dbReference>
<keyword evidence="7" id="KW-0378">Hydrolase</keyword>
<organism evidence="16 17">
    <name type="scientific">Armillaria novae-zelandiae</name>
    <dbReference type="NCBI Taxonomy" id="153914"/>
    <lineage>
        <taxon>Eukaryota</taxon>
        <taxon>Fungi</taxon>
        <taxon>Dikarya</taxon>
        <taxon>Basidiomycota</taxon>
        <taxon>Agaricomycotina</taxon>
        <taxon>Agaricomycetes</taxon>
        <taxon>Agaricomycetidae</taxon>
        <taxon>Agaricales</taxon>
        <taxon>Marasmiineae</taxon>
        <taxon>Physalacriaceae</taxon>
        <taxon>Armillaria</taxon>
    </lineage>
</organism>
<dbReference type="Pfam" id="PF13087">
    <property type="entry name" value="AAA_12"/>
    <property type="match status" value="1"/>
</dbReference>
<dbReference type="GO" id="GO:0003724">
    <property type="term" value="F:RNA helicase activity"/>
    <property type="evidence" value="ECO:0007669"/>
    <property type="project" value="UniProtKB-EC"/>
</dbReference>
<keyword evidence="3" id="KW-0963">Cytoplasm</keyword>
<keyword evidence="11" id="KW-0866">Nonsense-mediated mRNA decay</keyword>
<dbReference type="AlphaFoldDB" id="A0AA39UHC1"/>
<reference evidence="16" key="1">
    <citation type="submission" date="2023-06" db="EMBL/GenBank/DDBJ databases">
        <authorList>
            <consortium name="Lawrence Berkeley National Laboratory"/>
            <person name="Ahrendt S."/>
            <person name="Sahu N."/>
            <person name="Indic B."/>
            <person name="Wong-Bajracharya J."/>
            <person name="Merenyi Z."/>
            <person name="Ke H.-M."/>
            <person name="Monk M."/>
            <person name="Kocsube S."/>
            <person name="Drula E."/>
            <person name="Lipzen A."/>
            <person name="Balint B."/>
            <person name="Henrissat B."/>
            <person name="Andreopoulos B."/>
            <person name="Martin F.M."/>
            <person name="Harder C.B."/>
            <person name="Rigling D."/>
            <person name="Ford K.L."/>
            <person name="Foster G.D."/>
            <person name="Pangilinan J."/>
            <person name="Papanicolaou A."/>
            <person name="Barry K."/>
            <person name="LaButti K."/>
            <person name="Viragh M."/>
            <person name="Koriabine M."/>
            <person name="Yan M."/>
            <person name="Riley R."/>
            <person name="Champramary S."/>
            <person name="Plett K.L."/>
            <person name="Tsai I.J."/>
            <person name="Slot J."/>
            <person name="Sipos G."/>
            <person name="Plett J."/>
            <person name="Nagy L.G."/>
            <person name="Grigoriev I.V."/>
        </authorList>
    </citation>
    <scope>NUCLEOTIDE SEQUENCE</scope>
    <source>
        <strain evidence="16">ICMP 16352</strain>
    </source>
</reference>
<dbReference type="InterPro" id="IPR047187">
    <property type="entry name" value="SF1_C_Upf1"/>
</dbReference>
<dbReference type="GO" id="GO:0005737">
    <property type="term" value="C:cytoplasm"/>
    <property type="evidence" value="ECO:0007669"/>
    <property type="project" value="UniProtKB-SubCell"/>
</dbReference>
<proteinExistence type="inferred from homology"/>
<dbReference type="GO" id="GO:0003678">
    <property type="term" value="F:DNA helicase activity"/>
    <property type="evidence" value="ECO:0007669"/>
    <property type="project" value="UniProtKB-EC"/>
</dbReference>
<evidence type="ECO:0000256" key="4">
    <source>
        <dbReference type="ARBA" id="ARBA00022723"/>
    </source>
</evidence>
<comment type="function">
    <text evidence="14">RNA-dependent helicase required for nonsense-mediated decay (NMD) of aberrant mRNAs containing premature stop codons and modulates the expression level of normal mRNAs. Also capable of unwinding double-stranded DNA and translocating on single-stranded DNA.</text>
</comment>
<dbReference type="PANTHER" id="PTHR10887:SF364">
    <property type="entry name" value="REGULATOR OF NONSENSE TRANSCRIPTS 1"/>
    <property type="match status" value="1"/>
</dbReference>
<evidence type="ECO:0000256" key="8">
    <source>
        <dbReference type="ARBA" id="ARBA00022806"/>
    </source>
</evidence>
<sequence>MNKKAARAGLTQSLFERLVVLGNRPIRLQVQYRMHPCLSEFPSNMFYEGTLQNGVTAPERLRKNVDFPWPVPDTPMFFYQNLGQEEISSSGTSFLNRTEASNVEKIVTKFFKSGVVPGQIGVVTPYEGQRSYIVTYMQFNGSLKKDLYKEIEVASVDAFQGREKDYIILSCVRSNEHQGIGFLNDPRRLNVALTRAKYGVVILGNPKVLSKHPLWHYLLTHYKEKNCLVEGPLNNLQPSMIQFSKPRRTLVKSMDQFRRHETSARDFLSGAPNTGLMSDGRRSGTPSRFDASFYRTHDALGYIPSDVQSLRSQATYSSGMPMFSAPGGPFGQGIPRGAGKRSTYESYASSIISQDADPSVADGGSSNVNLTFSQSDRLRRRSSFGSASVAGASDLGSLSQYDYKSQDDIADLDDMKSQYAGTQSGVTVF</sequence>
<evidence type="ECO:0000256" key="12">
    <source>
        <dbReference type="ARBA" id="ARBA00048432"/>
    </source>
</evidence>
<evidence type="ECO:0000256" key="7">
    <source>
        <dbReference type="ARBA" id="ARBA00022801"/>
    </source>
</evidence>
<comment type="catalytic activity">
    <reaction evidence="12">
        <text>ATP + H2O = ADP + phosphate + H(+)</text>
        <dbReference type="Rhea" id="RHEA:13065"/>
        <dbReference type="ChEBI" id="CHEBI:15377"/>
        <dbReference type="ChEBI" id="CHEBI:15378"/>
        <dbReference type="ChEBI" id="CHEBI:30616"/>
        <dbReference type="ChEBI" id="CHEBI:43474"/>
        <dbReference type="ChEBI" id="CHEBI:456216"/>
        <dbReference type="EC" id="3.6.4.12"/>
    </reaction>
    <physiologicalReaction direction="left-to-right" evidence="12">
        <dbReference type="Rhea" id="RHEA:13066"/>
    </physiologicalReaction>
</comment>
<dbReference type="InterPro" id="IPR041679">
    <property type="entry name" value="DNA2/NAM7-like_C"/>
</dbReference>
<feature type="domain" description="DNA2/NAM7 helicase-like C-terminal" evidence="15">
    <location>
        <begin position="10"/>
        <end position="206"/>
    </location>
</feature>
<evidence type="ECO:0000256" key="14">
    <source>
        <dbReference type="ARBA" id="ARBA00055561"/>
    </source>
</evidence>
<evidence type="ECO:0000256" key="11">
    <source>
        <dbReference type="ARBA" id="ARBA00023161"/>
    </source>
</evidence>
<keyword evidence="9" id="KW-0862">Zinc</keyword>
<evidence type="ECO:0000256" key="6">
    <source>
        <dbReference type="ARBA" id="ARBA00022771"/>
    </source>
</evidence>
<evidence type="ECO:0000313" key="17">
    <source>
        <dbReference type="Proteomes" id="UP001175227"/>
    </source>
</evidence>
<comment type="catalytic activity">
    <reaction evidence="13">
        <text>ATP + H2O = ADP + phosphate + H(+)</text>
        <dbReference type="Rhea" id="RHEA:13065"/>
        <dbReference type="ChEBI" id="CHEBI:15377"/>
        <dbReference type="ChEBI" id="CHEBI:15378"/>
        <dbReference type="ChEBI" id="CHEBI:30616"/>
        <dbReference type="ChEBI" id="CHEBI:43474"/>
        <dbReference type="ChEBI" id="CHEBI:456216"/>
        <dbReference type="EC" id="3.6.4.13"/>
    </reaction>
    <physiologicalReaction direction="left-to-right" evidence="13">
        <dbReference type="Rhea" id="RHEA:13066"/>
    </physiologicalReaction>
</comment>
<evidence type="ECO:0000256" key="1">
    <source>
        <dbReference type="ARBA" id="ARBA00004496"/>
    </source>
</evidence>
<dbReference type="GO" id="GO:0008270">
    <property type="term" value="F:zinc ion binding"/>
    <property type="evidence" value="ECO:0007669"/>
    <property type="project" value="UniProtKB-KW"/>
</dbReference>
<evidence type="ECO:0000256" key="5">
    <source>
        <dbReference type="ARBA" id="ARBA00022741"/>
    </source>
</evidence>
<dbReference type="InterPro" id="IPR045055">
    <property type="entry name" value="DNA2/NAM7-like"/>
</dbReference>